<feature type="transmembrane region" description="Helical" evidence="1">
    <location>
        <begin position="147"/>
        <end position="168"/>
    </location>
</feature>
<evidence type="ECO:0000313" key="3">
    <source>
        <dbReference type="EMBL" id="CAK8996355.1"/>
    </source>
</evidence>
<feature type="transmembrane region" description="Helical" evidence="1">
    <location>
        <begin position="85"/>
        <end position="106"/>
    </location>
</feature>
<evidence type="ECO:0000256" key="2">
    <source>
        <dbReference type="SAM" id="SignalP"/>
    </source>
</evidence>
<keyword evidence="1" id="KW-1133">Transmembrane helix</keyword>
<reference evidence="3 4" key="1">
    <citation type="submission" date="2024-02" db="EMBL/GenBank/DDBJ databases">
        <authorList>
            <person name="Chen Y."/>
            <person name="Shah S."/>
            <person name="Dougan E. K."/>
            <person name="Thang M."/>
            <person name="Chan C."/>
        </authorList>
    </citation>
    <scope>NUCLEOTIDE SEQUENCE [LARGE SCALE GENOMIC DNA]</scope>
</reference>
<keyword evidence="2" id="KW-0732">Signal</keyword>
<evidence type="ECO:0000313" key="4">
    <source>
        <dbReference type="Proteomes" id="UP001642484"/>
    </source>
</evidence>
<accession>A0ABP0I177</accession>
<evidence type="ECO:0000256" key="1">
    <source>
        <dbReference type="SAM" id="Phobius"/>
    </source>
</evidence>
<name>A0ABP0I177_9DINO</name>
<sequence length="178" mass="19728">MKDVATWVLGFALLSTASAQCQCNRYLCRSGQNEYVYTLQQMPEQEIIECIFANKAYNPRGDCKYCSSCDGTLCTCQSSASCESFLPKAAAVVCLALALLLLVIAVRSSWKWAKGNVLYRVRPDELPELQEKPQVPLKVWERRPSMAIFLPGAGCVLFFALGVVVWFSPNILTQEAAS</sequence>
<dbReference type="EMBL" id="CAXAMN010001803">
    <property type="protein sequence ID" value="CAK8996355.1"/>
    <property type="molecule type" value="Genomic_DNA"/>
</dbReference>
<keyword evidence="4" id="KW-1185">Reference proteome</keyword>
<keyword evidence="1" id="KW-0812">Transmembrane</keyword>
<comment type="caution">
    <text evidence="3">The sequence shown here is derived from an EMBL/GenBank/DDBJ whole genome shotgun (WGS) entry which is preliminary data.</text>
</comment>
<protein>
    <submittedName>
        <fullName evidence="3">Uncharacterized protein</fullName>
    </submittedName>
</protein>
<gene>
    <name evidence="3" type="ORF">CCMP2556_LOCUS4415</name>
</gene>
<organism evidence="3 4">
    <name type="scientific">Durusdinium trenchii</name>
    <dbReference type="NCBI Taxonomy" id="1381693"/>
    <lineage>
        <taxon>Eukaryota</taxon>
        <taxon>Sar</taxon>
        <taxon>Alveolata</taxon>
        <taxon>Dinophyceae</taxon>
        <taxon>Suessiales</taxon>
        <taxon>Symbiodiniaceae</taxon>
        <taxon>Durusdinium</taxon>
    </lineage>
</organism>
<dbReference type="Proteomes" id="UP001642484">
    <property type="component" value="Unassembled WGS sequence"/>
</dbReference>
<proteinExistence type="predicted"/>
<feature type="signal peptide" evidence="2">
    <location>
        <begin position="1"/>
        <end position="19"/>
    </location>
</feature>
<feature type="chain" id="PRO_5046964040" evidence="2">
    <location>
        <begin position="20"/>
        <end position="178"/>
    </location>
</feature>
<keyword evidence="1" id="KW-0472">Membrane</keyword>